<dbReference type="InterPro" id="IPR038084">
    <property type="entry name" value="PduO/GlcC-like_sf"/>
</dbReference>
<dbReference type="Pfam" id="PF03928">
    <property type="entry name" value="HbpS-like"/>
    <property type="match status" value="1"/>
</dbReference>
<organism evidence="1 2">
    <name type="scientific">Microlunatus endophyticus</name>
    <dbReference type="NCBI Taxonomy" id="1716077"/>
    <lineage>
        <taxon>Bacteria</taxon>
        <taxon>Bacillati</taxon>
        <taxon>Actinomycetota</taxon>
        <taxon>Actinomycetes</taxon>
        <taxon>Propionibacteriales</taxon>
        <taxon>Propionibacteriaceae</taxon>
        <taxon>Microlunatus</taxon>
    </lineage>
</organism>
<reference evidence="1" key="2">
    <citation type="submission" date="2020-09" db="EMBL/GenBank/DDBJ databases">
        <authorList>
            <person name="Sun Q."/>
            <person name="Zhou Y."/>
        </authorList>
    </citation>
    <scope>NUCLEOTIDE SEQUENCE</scope>
    <source>
        <strain evidence="1">CGMCC 4.7306</strain>
    </source>
</reference>
<dbReference type="SUPFAM" id="SSF143744">
    <property type="entry name" value="GlcG-like"/>
    <property type="match status" value="1"/>
</dbReference>
<comment type="caution">
    <text evidence="1">The sequence shown here is derived from an EMBL/GenBank/DDBJ whole genome shotgun (WGS) entry which is preliminary data.</text>
</comment>
<dbReference type="EMBL" id="BMMZ01000009">
    <property type="protein sequence ID" value="GGL72597.1"/>
    <property type="molecule type" value="Genomic_DNA"/>
</dbReference>
<reference evidence="1" key="1">
    <citation type="journal article" date="2014" name="Int. J. Syst. Evol. Microbiol.">
        <title>Complete genome sequence of Corynebacterium casei LMG S-19264T (=DSM 44701T), isolated from a smear-ripened cheese.</title>
        <authorList>
            <consortium name="US DOE Joint Genome Institute (JGI-PGF)"/>
            <person name="Walter F."/>
            <person name="Albersmeier A."/>
            <person name="Kalinowski J."/>
            <person name="Ruckert C."/>
        </authorList>
    </citation>
    <scope>NUCLEOTIDE SEQUENCE</scope>
    <source>
        <strain evidence="1">CGMCC 4.7306</strain>
    </source>
</reference>
<protein>
    <recommendedName>
        <fullName evidence="3">Glc operon protein GlcG</fullName>
    </recommendedName>
</protein>
<name>A0A917W5X3_9ACTN</name>
<sequence length="142" mass="13986">MSTFGLAAARVIVAAALDTAHAEDLKPMAVIVLDAGGHLIAAEREDGASNKRFEIAHAKAYGAISLGMGSRALMSRAEQQAYFISGAASAIGGALVAVPGGVLVLDDGAVVGVVGASGDTSDNDEKVVIAGIAAAGLTAQPD</sequence>
<evidence type="ECO:0000313" key="1">
    <source>
        <dbReference type="EMBL" id="GGL72597.1"/>
    </source>
</evidence>
<evidence type="ECO:0008006" key="3">
    <source>
        <dbReference type="Google" id="ProtNLM"/>
    </source>
</evidence>
<dbReference type="RefSeq" id="WP_188896535.1">
    <property type="nucleotide sequence ID" value="NZ_BMMZ01000009.1"/>
</dbReference>
<dbReference type="PANTHER" id="PTHR34309:SF10">
    <property type="entry name" value="SLR1406 PROTEIN"/>
    <property type="match status" value="1"/>
</dbReference>
<dbReference type="Gene3D" id="3.30.450.150">
    <property type="entry name" value="Haem-degrading domain"/>
    <property type="match status" value="1"/>
</dbReference>
<dbReference type="InterPro" id="IPR005624">
    <property type="entry name" value="PduO/GlcC-like"/>
</dbReference>
<proteinExistence type="predicted"/>
<dbReference type="AlphaFoldDB" id="A0A917W5X3"/>
<dbReference type="InterPro" id="IPR052517">
    <property type="entry name" value="GlcG_carb_metab_protein"/>
</dbReference>
<keyword evidence="2" id="KW-1185">Reference proteome</keyword>
<dbReference type="Proteomes" id="UP000613840">
    <property type="component" value="Unassembled WGS sequence"/>
</dbReference>
<evidence type="ECO:0000313" key="2">
    <source>
        <dbReference type="Proteomes" id="UP000613840"/>
    </source>
</evidence>
<accession>A0A917W5X3</accession>
<dbReference type="PANTHER" id="PTHR34309">
    <property type="entry name" value="SLR1406 PROTEIN"/>
    <property type="match status" value="1"/>
</dbReference>
<gene>
    <name evidence="1" type="ORF">GCM10011575_33570</name>
</gene>